<dbReference type="Pfam" id="PF17293">
    <property type="entry name" value="Arm-DNA-bind_5"/>
    <property type="match status" value="1"/>
</dbReference>
<dbReference type="InterPro" id="IPR002104">
    <property type="entry name" value="Integrase_catalytic"/>
</dbReference>
<dbReference type="PANTHER" id="PTHR30349:SF64">
    <property type="entry name" value="PROPHAGE INTEGRASE INTD-RELATED"/>
    <property type="match status" value="1"/>
</dbReference>
<evidence type="ECO:0000313" key="5">
    <source>
        <dbReference type="EMBL" id="ADR20443.1"/>
    </source>
</evidence>
<dbReference type="Pfam" id="PF13102">
    <property type="entry name" value="Phage_int_SAM_5"/>
    <property type="match status" value="1"/>
</dbReference>
<dbReference type="Gene3D" id="1.10.150.130">
    <property type="match status" value="1"/>
</dbReference>
<gene>
    <name evidence="5" type="ordered locus">Ftrac_0437</name>
</gene>
<dbReference type="EMBL" id="CP002349">
    <property type="protein sequence ID" value="ADR20443.1"/>
    <property type="molecule type" value="Genomic_DNA"/>
</dbReference>
<evidence type="ECO:0000256" key="1">
    <source>
        <dbReference type="ARBA" id="ARBA00008857"/>
    </source>
</evidence>
<dbReference type="PROSITE" id="PS51898">
    <property type="entry name" value="TYR_RECOMBINASE"/>
    <property type="match status" value="1"/>
</dbReference>
<dbReference type="InterPro" id="IPR011010">
    <property type="entry name" value="DNA_brk_join_enz"/>
</dbReference>
<comment type="similarity">
    <text evidence="1">Belongs to the 'phage' integrase family.</text>
</comment>
<dbReference type="InterPro" id="IPR050090">
    <property type="entry name" value="Tyrosine_recombinase_XerCD"/>
</dbReference>
<evidence type="ECO:0000256" key="2">
    <source>
        <dbReference type="ARBA" id="ARBA00023125"/>
    </source>
</evidence>
<sequence>MSNSKNYSLTTLLYVKKHRIKNGLAPLYLRISTGNSKVESSLSKKVEFKKWNSKRQRLNGTAQDVKQLNRFLDQLLNKVHKIFEDLILDEELISAEIIRNKLFNLEEEQQITLLSASKYHYDQNIHNFSTGTLQHYKVTERYFERFLSTKKNLSDIAIEKVDYKFLLDFEAFLRAWKPKDHQKPIGHNGIMKHMCRFRKVLNYAYKMDWITDTPFKKYHISYEKSTRTYLTVEELSAIEVKELDIARLEQIRDIFIFSCYTGLSYIDLFNLSKDHIVIGINGEKWIQYKRQKTSTPFSVPLLPKALELIEKYEDHPKAKENQLLPVVSNQKTNAYLKEIADLCGIKKQLTFHIARHTFATTVTLTNGVPMETVSKMLGHTKLSTTQIYAKVVENKIGTDMAALKEKLSSSEQMRKAD</sequence>
<dbReference type="Gene3D" id="1.10.443.10">
    <property type="entry name" value="Intergrase catalytic core"/>
    <property type="match status" value="1"/>
</dbReference>
<dbReference type="Pfam" id="PF00589">
    <property type="entry name" value="Phage_integrase"/>
    <property type="match status" value="1"/>
</dbReference>
<keyword evidence="2" id="KW-0238">DNA-binding</keyword>
<evidence type="ECO:0000313" key="6">
    <source>
        <dbReference type="Proteomes" id="UP000008720"/>
    </source>
</evidence>
<dbReference type="InterPro" id="IPR010998">
    <property type="entry name" value="Integrase_recombinase_N"/>
</dbReference>
<dbReference type="InterPro" id="IPR025269">
    <property type="entry name" value="SAM-like_dom"/>
</dbReference>
<name>E4TNI6_MARTH</name>
<reference evidence="5 6" key="1">
    <citation type="journal article" date="2011" name="Stand. Genomic Sci.">
        <title>Complete genome sequence of Marivirga tractuosa type strain (H-43).</title>
        <authorList>
            <person name="Pagani I."/>
            <person name="Chertkov O."/>
            <person name="Lapidus A."/>
            <person name="Lucas S."/>
            <person name="Del Rio T.G."/>
            <person name="Tice H."/>
            <person name="Copeland A."/>
            <person name="Cheng J.F."/>
            <person name="Nolan M."/>
            <person name="Saunders E."/>
            <person name="Pitluck S."/>
            <person name="Held B."/>
            <person name="Goodwin L."/>
            <person name="Liolios K."/>
            <person name="Ovchinikova G."/>
            <person name="Ivanova N."/>
            <person name="Mavromatis K."/>
            <person name="Pati A."/>
            <person name="Chen A."/>
            <person name="Palaniappan K."/>
            <person name="Land M."/>
            <person name="Hauser L."/>
            <person name="Jeffries C.D."/>
            <person name="Detter J.C."/>
            <person name="Han C."/>
            <person name="Tapia R."/>
            <person name="Ngatchou-Djao O.D."/>
            <person name="Rohde M."/>
            <person name="Goker M."/>
            <person name="Spring S."/>
            <person name="Sikorski J."/>
            <person name="Woyke T."/>
            <person name="Bristow J."/>
            <person name="Eisen J.A."/>
            <person name="Markowitz V."/>
            <person name="Hugenholtz P."/>
            <person name="Klenk H.P."/>
            <person name="Kyrpides N.C."/>
        </authorList>
    </citation>
    <scope>NUCLEOTIDE SEQUENCE [LARGE SCALE GENOMIC DNA]</scope>
    <source>
        <strain evidence="6">ATCC 23168 / DSM 4126 / NBRC 15989 / NCIMB 1408 / VKM B-1430 / H-43</strain>
    </source>
</reference>
<dbReference type="RefSeq" id="WP_013452594.1">
    <property type="nucleotide sequence ID" value="NC_014759.1"/>
</dbReference>
<dbReference type="InterPro" id="IPR035386">
    <property type="entry name" value="Arm-DNA-bind_5"/>
</dbReference>
<dbReference type="eggNOG" id="COG4974">
    <property type="taxonomic scope" value="Bacteria"/>
</dbReference>
<evidence type="ECO:0000259" key="4">
    <source>
        <dbReference type="PROSITE" id="PS51898"/>
    </source>
</evidence>
<dbReference type="AlphaFoldDB" id="E4TNI6"/>
<proteinExistence type="inferred from homology"/>
<dbReference type="GO" id="GO:0003677">
    <property type="term" value="F:DNA binding"/>
    <property type="evidence" value="ECO:0007669"/>
    <property type="project" value="UniProtKB-KW"/>
</dbReference>
<dbReference type="Proteomes" id="UP000008720">
    <property type="component" value="Chromosome"/>
</dbReference>
<dbReference type="InterPro" id="IPR013762">
    <property type="entry name" value="Integrase-like_cat_sf"/>
</dbReference>
<protein>
    <submittedName>
        <fullName evidence="5">Integrase family protein</fullName>
    </submittedName>
</protein>
<dbReference type="OrthoDB" id="1098628at2"/>
<organism evidence="5 6">
    <name type="scientific">Marivirga tractuosa (strain ATCC 23168 / DSM 4126 / NBRC 15989 / NCIMB 1408 / VKM B-1430 / H-43)</name>
    <name type="common">Microscilla tractuosa</name>
    <name type="synonym">Flexibacter tractuosus</name>
    <dbReference type="NCBI Taxonomy" id="643867"/>
    <lineage>
        <taxon>Bacteria</taxon>
        <taxon>Pseudomonadati</taxon>
        <taxon>Bacteroidota</taxon>
        <taxon>Cytophagia</taxon>
        <taxon>Cytophagales</taxon>
        <taxon>Marivirgaceae</taxon>
        <taxon>Marivirga</taxon>
    </lineage>
</organism>
<dbReference type="STRING" id="643867.Ftrac_0437"/>
<accession>E4TNI6</accession>
<dbReference type="GO" id="GO:0006310">
    <property type="term" value="P:DNA recombination"/>
    <property type="evidence" value="ECO:0007669"/>
    <property type="project" value="UniProtKB-KW"/>
</dbReference>
<dbReference type="GO" id="GO:0015074">
    <property type="term" value="P:DNA integration"/>
    <property type="evidence" value="ECO:0007669"/>
    <property type="project" value="InterPro"/>
</dbReference>
<keyword evidence="3" id="KW-0233">DNA recombination</keyword>
<dbReference type="KEGG" id="mtt:Ftrac_0437"/>
<keyword evidence="6" id="KW-1185">Reference proteome</keyword>
<dbReference type="HOGENOM" id="CLU_033139_2_0_10"/>
<dbReference type="SUPFAM" id="SSF56349">
    <property type="entry name" value="DNA breaking-rejoining enzymes"/>
    <property type="match status" value="1"/>
</dbReference>
<dbReference type="CDD" id="cd01185">
    <property type="entry name" value="INTN1_C_like"/>
    <property type="match status" value="1"/>
</dbReference>
<evidence type="ECO:0000256" key="3">
    <source>
        <dbReference type="ARBA" id="ARBA00023172"/>
    </source>
</evidence>
<feature type="domain" description="Tyr recombinase" evidence="4">
    <location>
        <begin position="225"/>
        <end position="408"/>
    </location>
</feature>
<dbReference type="PANTHER" id="PTHR30349">
    <property type="entry name" value="PHAGE INTEGRASE-RELATED"/>
    <property type="match status" value="1"/>
</dbReference>